<feature type="repeat" description="WD" evidence="13">
    <location>
        <begin position="459"/>
        <end position="493"/>
    </location>
</feature>
<dbReference type="OMA" id="RIMVYNF"/>
<evidence type="ECO:0000256" key="11">
    <source>
        <dbReference type="ARBA" id="ARBA00046056"/>
    </source>
</evidence>
<feature type="repeat" description="WD" evidence="13">
    <location>
        <begin position="584"/>
        <end position="622"/>
    </location>
</feature>
<evidence type="ECO:0000256" key="13">
    <source>
        <dbReference type="PROSITE-ProRule" id="PRU00221"/>
    </source>
</evidence>
<dbReference type="InterPro" id="IPR015943">
    <property type="entry name" value="WD40/YVTN_repeat-like_dom_sf"/>
</dbReference>
<dbReference type="InterPro" id="IPR001680">
    <property type="entry name" value="WD40_rpt"/>
</dbReference>
<dbReference type="KEGG" id="tad:TRIADDRAFT_53754"/>
<dbReference type="PROSITE" id="PS50294">
    <property type="entry name" value="WD_REPEATS_REGION"/>
    <property type="match status" value="4"/>
</dbReference>
<dbReference type="InterPro" id="IPR036322">
    <property type="entry name" value="WD40_repeat_dom_sf"/>
</dbReference>
<evidence type="ECO:0000256" key="1">
    <source>
        <dbReference type="ARBA" id="ARBA00004230"/>
    </source>
</evidence>
<protein>
    <recommendedName>
        <fullName evidence="10">Cilia- and flagella-associated protein 52</fullName>
    </recommendedName>
</protein>
<gene>
    <name evidence="15" type="ORF">TRIADDRAFT_53754</name>
</gene>
<dbReference type="PhylomeDB" id="B3RQ27"/>
<dbReference type="HOGENOM" id="CLU_009244_2_0_1"/>
<dbReference type="RefSeq" id="XP_002109581.1">
    <property type="nucleotide sequence ID" value="XM_002109545.1"/>
</dbReference>
<evidence type="ECO:0000256" key="7">
    <source>
        <dbReference type="ARBA" id="ARBA00023069"/>
    </source>
</evidence>
<dbReference type="AlphaFoldDB" id="B3RQ27"/>
<organism evidence="15 16">
    <name type="scientific">Trichoplax adhaerens</name>
    <name type="common">Trichoplax reptans</name>
    <dbReference type="NCBI Taxonomy" id="10228"/>
    <lineage>
        <taxon>Eukaryota</taxon>
        <taxon>Metazoa</taxon>
        <taxon>Placozoa</taxon>
        <taxon>Uniplacotomia</taxon>
        <taxon>Trichoplacea</taxon>
        <taxon>Trichoplacidae</taxon>
        <taxon>Trichoplax</taxon>
    </lineage>
</organism>
<evidence type="ECO:0000256" key="6">
    <source>
        <dbReference type="ARBA" id="ARBA00022846"/>
    </source>
</evidence>
<keyword evidence="6" id="KW-0282">Flagellum</keyword>
<evidence type="ECO:0000256" key="4">
    <source>
        <dbReference type="ARBA" id="ARBA00022574"/>
    </source>
</evidence>
<feature type="repeat" description="WD" evidence="13">
    <location>
        <begin position="104"/>
        <end position="147"/>
    </location>
</feature>
<feature type="domain" description="EML-like first beta-propeller" evidence="14">
    <location>
        <begin position="53"/>
        <end position="317"/>
    </location>
</feature>
<dbReference type="eggNOG" id="KOG0266">
    <property type="taxonomic scope" value="Eukaryota"/>
</dbReference>
<feature type="repeat" description="WD" evidence="13">
    <location>
        <begin position="542"/>
        <end position="583"/>
    </location>
</feature>
<evidence type="ECO:0000313" key="16">
    <source>
        <dbReference type="Proteomes" id="UP000009022"/>
    </source>
</evidence>
<comment type="subunit">
    <text evidence="12">Microtubule inner protein component of sperm flagellar doublet microtubules. Interacts with BRCA2. Interacts with the CCT chaperonin complex. Interacts with HSP70. Interacts with AK8. Interacts with CFAP45. Interacts with DNAI1. Interacts with IQDC.</text>
</comment>
<dbReference type="GO" id="GO:0031514">
    <property type="term" value="C:motile cilium"/>
    <property type="evidence" value="ECO:0007669"/>
    <property type="project" value="UniProtKB-SubCell"/>
</dbReference>
<dbReference type="CTD" id="6751331"/>
<proteinExistence type="inferred from homology"/>
<name>B3RQ27_TRIAD</name>
<dbReference type="InterPro" id="IPR055439">
    <property type="entry name" value="Beta-prop_EML_1st"/>
</dbReference>
<keyword evidence="7" id="KW-0969">Cilium</keyword>
<dbReference type="PROSITE" id="PS00678">
    <property type="entry name" value="WD_REPEATS_1"/>
    <property type="match status" value="2"/>
</dbReference>
<dbReference type="OrthoDB" id="6252103at2759"/>
<dbReference type="FunCoup" id="B3RQ27">
    <property type="interactions" value="60"/>
</dbReference>
<comment type="subcellular location">
    <subcellularLocation>
        <location evidence="1">Cell projection</location>
        <location evidence="1">Cilium</location>
        <location evidence="1">Flagellum</location>
    </subcellularLocation>
    <subcellularLocation>
        <location evidence="2">Cytoplasm</location>
    </subcellularLocation>
</comment>
<dbReference type="SMART" id="SM00320">
    <property type="entry name" value="WD40"/>
    <property type="match status" value="12"/>
</dbReference>
<dbReference type="FunFam" id="2.130.10.10:FF:000207">
    <property type="entry name" value="Cilia- and flagella-associated protein 52"/>
    <property type="match status" value="1"/>
</dbReference>
<dbReference type="FunFam" id="2.130.10.10:FF:000291">
    <property type="entry name" value="Cilia-and flagella-associated protein 52 isoform X1"/>
    <property type="match status" value="1"/>
</dbReference>
<dbReference type="FunFam" id="2.130.10.10:FF:001546">
    <property type="entry name" value="Cilia and flagella associated protein 52"/>
    <property type="match status" value="1"/>
</dbReference>
<dbReference type="Pfam" id="PF00400">
    <property type="entry name" value="WD40"/>
    <property type="match status" value="4"/>
</dbReference>
<dbReference type="InterPro" id="IPR019775">
    <property type="entry name" value="WD40_repeat_CS"/>
</dbReference>
<evidence type="ECO:0000256" key="10">
    <source>
        <dbReference type="ARBA" id="ARBA00029552"/>
    </source>
</evidence>
<sequence length="622" mass="68514">MEESGGQTRQLQLASTIGFSGDIHKGLLVHPDRQHLVHAIGSTIVIQDLADGSQKFLVGHTGDVSCLTVSRSGRYIASGQVAPMGFKAEIIIWDFEKRTLKCRLTLHKVRVYALAFSPNDKFLVSLGGQDDGSVVVWDVASEQAICGSPAALQSAGVTYAIAYANNNDYKFVTGGNQTLRIWELDLPNRKIRPTDCGLGQLKRVVKCIEINEDDSVFYCGTTTGDILQVNMNTHLMKDYGPQKERLSLGILSLSLLTTGDILAGAGDGTVALISGAAFAKKKNYIKNSVKVQGPVTSISLRGQGHQFFVGTERSEIYRFNLADFSNELITTCHYSAINDINFPFGYSDVFATCSKNDIRVWNANNNRLLLRITVPNIVCETIDFTRDGKTIISGWNDGKIRAFTPESGKEIYTLHDAHNKGVTAIASTSDCQRIISGGGEGQVRVWQISAKKQTLLEAMKEHKGSVSCIKIRKNDQECVTASTDGTCIIWDLQRFVRNQIIFANTLFKGVCYRPDECQIITCGTDRKIGYWETYDGTQIRELEGSKSSINGMDIAPDGLFVVTGGADKVIRMWKYNDGEVEYVGYGHSSDISRLRICPNQKHIVSVSVDGAVMRWKYPSTFA</sequence>
<keyword evidence="4 13" id="KW-0853">WD repeat</keyword>
<dbReference type="EMBL" id="DS985242">
    <property type="protein sequence ID" value="EDV27747.1"/>
    <property type="molecule type" value="Genomic_DNA"/>
</dbReference>
<dbReference type="CDD" id="cd00200">
    <property type="entry name" value="WD40"/>
    <property type="match status" value="1"/>
</dbReference>
<dbReference type="PANTHER" id="PTHR13720">
    <property type="entry name" value="WD-40 REPEAT PROTEIN"/>
    <property type="match status" value="1"/>
</dbReference>
<dbReference type="SUPFAM" id="SSF50978">
    <property type="entry name" value="WD40 repeat-like"/>
    <property type="match status" value="2"/>
</dbReference>
<reference evidence="15 16" key="1">
    <citation type="journal article" date="2008" name="Nature">
        <title>The Trichoplax genome and the nature of placozoans.</title>
        <authorList>
            <person name="Srivastava M."/>
            <person name="Begovic E."/>
            <person name="Chapman J."/>
            <person name="Putnam N.H."/>
            <person name="Hellsten U."/>
            <person name="Kawashima T."/>
            <person name="Kuo A."/>
            <person name="Mitros T."/>
            <person name="Salamov A."/>
            <person name="Carpenter M.L."/>
            <person name="Signorovitch A.Y."/>
            <person name="Moreno M.A."/>
            <person name="Kamm K."/>
            <person name="Grimwood J."/>
            <person name="Schmutz J."/>
            <person name="Shapiro H."/>
            <person name="Grigoriev I.V."/>
            <person name="Buss L.W."/>
            <person name="Schierwater B."/>
            <person name="Dellaporta S.L."/>
            <person name="Rokhsar D.S."/>
        </authorList>
    </citation>
    <scope>NUCLEOTIDE SEQUENCE [LARGE SCALE GENOMIC DNA]</scope>
    <source>
        <strain evidence="15 16">Grell-BS-1999</strain>
    </source>
</reference>
<keyword evidence="8" id="KW-0966">Cell projection</keyword>
<dbReference type="GO" id="GO:0005930">
    <property type="term" value="C:axoneme"/>
    <property type="evidence" value="ECO:0007669"/>
    <property type="project" value="UniProtKB-ARBA"/>
</dbReference>
<evidence type="ECO:0000256" key="12">
    <source>
        <dbReference type="ARBA" id="ARBA00047117"/>
    </source>
</evidence>
<dbReference type="PROSITE" id="PS50082">
    <property type="entry name" value="WD_REPEATS_2"/>
    <property type="match status" value="5"/>
</dbReference>
<comment type="similarity">
    <text evidence="9">Belongs to the CFAP52 family.</text>
</comment>
<dbReference type="PANTHER" id="PTHR13720:SF14">
    <property type="entry name" value="CILIA- AND FLAGELLA-ASSOCIATED PROTEIN 52"/>
    <property type="match status" value="1"/>
</dbReference>
<evidence type="ECO:0000256" key="3">
    <source>
        <dbReference type="ARBA" id="ARBA00022490"/>
    </source>
</evidence>
<keyword evidence="5" id="KW-0677">Repeat</keyword>
<evidence type="ECO:0000256" key="9">
    <source>
        <dbReference type="ARBA" id="ARBA00029456"/>
    </source>
</evidence>
<feature type="repeat" description="WD" evidence="13">
    <location>
        <begin position="415"/>
        <end position="456"/>
    </location>
</feature>
<dbReference type="Pfam" id="PF23409">
    <property type="entry name" value="Beta-prop_EML"/>
    <property type="match status" value="1"/>
</dbReference>
<evidence type="ECO:0000256" key="2">
    <source>
        <dbReference type="ARBA" id="ARBA00004496"/>
    </source>
</evidence>
<keyword evidence="3" id="KW-0963">Cytoplasm</keyword>
<dbReference type="Proteomes" id="UP000009022">
    <property type="component" value="Unassembled WGS sequence"/>
</dbReference>
<dbReference type="InParanoid" id="B3RQ27"/>
<keyword evidence="16" id="KW-1185">Reference proteome</keyword>
<evidence type="ECO:0000256" key="8">
    <source>
        <dbReference type="ARBA" id="ARBA00023273"/>
    </source>
</evidence>
<evidence type="ECO:0000313" key="15">
    <source>
        <dbReference type="EMBL" id="EDV27747.1"/>
    </source>
</evidence>
<evidence type="ECO:0000259" key="14">
    <source>
        <dbReference type="Pfam" id="PF23409"/>
    </source>
</evidence>
<evidence type="ECO:0000256" key="5">
    <source>
        <dbReference type="ARBA" id="ARBA00022737"/>
    </source>
</evidence>
<dbReference type="InterPro" id="IPR050630">
    <property type="entry name" value="WD_repeat_EMAP"/>
</dbReference>
<dbReference type="GeneID" id="6751331"/>
<dbReference type="Gene3D" id="2.130.10.10">
    <property type="entry name" value="YVTN repeat-like/Quinoprotein amine dehydrogenase"/>
    <property type="match status" value="3"/>
</dbReference>
<dbReference type="STRING" id="10228.B3RQ27"/>
<accession>B3RQ27</accession>
<comment type="function">
    <text evidence="11">Microtubule inner protein (MIP) part of the dynein-decorated doublet microtubules (DMTs) in cilia axoneme. Important for proper ciliary and flagellar beating. May act in cooperation with CFAP45 and axonemal dynein subunit DNAH11. May play a role in cell growth and/or survival.</text>
</comment>